<evidence type="ECO:0000313" key="2">
    <source>
        <dbReference type="EMBL" id="ESL05210.1"/>
    </source>
</evidence>
<dbReference type="VEuPathDB" id="TriTrypDB:TRSC58_07160"/>
<dbReference type="OrthoDB" id="1919336at2759"/>
<dbReference type="EMBL" id="AUPL01007160">
    <property type="protein sequence ID" value="ESL05210.1"/>
    <property type="molecule type" value="Genomic_DNA"/>
</dbReference>
<accession>A0A061ITC8</accession>
<dbReference type="SUPFAM" id="SSF47095">
    <property type="entry name" value="HMG-box"/>
    <property type="match status" value="1"/>
</dbReference>
<sequence length="85" mass="10433">MHWRSVPRRCRLRNAPRRPKQPRRVGRNPKRALTKYAQFVKANLPKYSQLPNRERLAAVAKLWKQQQQQQQQQQRQRQQPQKKRV</sequence>
<protein>
    <recommendedName>
        <fullName evidence="4">Kinetoplast DNA-associated protein</fullName>
    </recommendedName>
</protein>
<name>A0A061ITC8_TRYRA</name>
<evidence type="ECO:0000256" key="1">
    <source>
        <dbReference type="SAM" id="MobiDB-lite"/>
    </source>
</evidence>
<comment type="caution">
    <text evidence="2">The sequence shown here is derived from an EMBL/GenBank/DDBJ whole genome shotgun (WGS) entry which is preliminary data.</text>
</comment>
<dbReference type="Gene3D" id="1.10.30.10">
    <property type="entry name" value="High mobility group box domain"/>
    <property type="match status" value="1"/>
</dbReference>
<proteinExistence type="predicted"/>
<feature type="compositionally biased region" description="Low complexity" evidence="1">
    <location>
        <begin position="64"/>
        <end position="79"/>
    </location>
</feature>
<dbReference type="InterPro" id="IPR036910">
    <property type="entry name" value="HMG_box_dom_sf"/>
</dbReference>
<keyword evidence="3" id="KW-1185">Reference proteome</keyword>
<organism evidence="2 3">
    <name type="scientific">Trypanosoma rangeli SC58</name>
    <dbReference type="NCBI Taxonomy" id="429131"/>
    <lineage>
        <taxon>Eukaryota</taxon>
        <taxon>Discoba</taxon>
        <taxon>Euglenozoa</taxon>
        <taxon>Kinetoplastea</taxon>
        <taxon>Metakinetoplastina</taxon>
        <taxon>Trypanosomatida</taxon>
        <taxon>Trypanosomatidae</taxon>
        <taxon>Trypanosoma</taxon>
        <taxon>Herpetosoma</taxon>
    </lineage>
</organism>
<reference evidence="2 3" key="1">
    <citation type="submission" date="2013-07" db="EMBL/GenBank/DDBJ databases">
        <authorList>
            <person name="Stoco P.H."/>
            <person name="Wagner G."/>
            <person name="Gerber A."/>
            <person name="Zaha A."/>
            <person name="Thompson C."/>
            <person name="Bartholomeu D.C."/>
            <person name="Luckemeyer D.D."/>
            <person name="Bahia D."/>
            <person name="Loreto E."/>
            <person name="Prestes E.B."/>
            <person name="Lima F.M."/>
            <person name="Rodrigues-Luiz G."/>
            <person name="Vallejo G.A."/>
            <person name="Filho J.F."/>
            <person name="Monteiro K.M."/>
            <person name="Tyler K.M."/>
            <person name="de Almeida L.G."/>
            <person name="Ortiz M.F."/>
            <person name="Siervo M.A."/>
            <person name="de Moraes M.H."/>
            <person name="Cunha O.L."/>
            <person name="Mendonca-Neto R."/>
            <person name="Silva R."/>
            <person name="Teixeira S.M."/>
            <person name="Murta S.M."/>
            <person name="Sincero T.C."/>
            <person name="Mendes T.A."/>
            <person name="Urmenyi T.P."/>
            <person name="Silva V.G."/>
            <person name="da Rocha W.D."/>
            <person name="Andersson B."/>
            <person name="Romanha A.J."/>
            <person name="Steindel M."/>
            <person name="de Vasconcelos A.T."/>
            <person name="Grisard E.C."/>
        </authorList>
    </citation>
    <scope>NUCLEOTIDE SEQUENCE [LARGE SCALE GENOMIC DNA]</scope>
    <source>
        <strain evidence="2 3">SC58</strain>
    </source>
</reference>
<dbReference type="AlphaFoldDB" id="A0A061ITC8"/>
<feature type="region of interest" description="Disordered" evidence="1">
    <location>
        <begin position="64"/>
        <end position="85"/>
    </location>
</feature>
<feature type="region of interest" description="Disordered" evidence="1">
    <location>
        <begin position="1"/>
        <end position="33"/>
    </location>
</feature>
<evidence type="ECO:0000313" key="3">
    <source>
        <dbReference type="Proteomes" id="UP000031737"/>
    </source>
</evidence>
<dbReference type="Proteomes" id="UP000031737">
    <property type="component" value="Unassembled WGS sequence"/>
</dbReference>
<evidence type="ECO:0008006" key="4">
    <source>
        <dbReference type="Google" id="ProtNLM"/>
    </source>
</evidence>
<gene>
    <name evidence="2" type="ORF">TRSC58_07160</name>
</gene>